<dbReference type="GO" id="GO:0015297">
    <property type="term" value="F:antiporter activity"/>
    <property type="evidence" value="ECO:0007669"/>
    <property type="project" value="UniProtKB-KW"/>
</dbReference>
<dbReference type="OrthoDB" id="9793589at2"/>
<feature type="transmembrane region" description="Helical" evidence="8">
    <location>
        <begin position="286"/>
        <end position="304"/>
    </location>
</feature>
<dbReference type="Pfam" id="PF00999">
    <property type="entry name" value="Na_H_Exchanger"/>
    <property type="match status" value="1"/>
</dbReference>
<feature type="transmembrane region" description="Helical" evidence="8">
    <location>
        <begin position="236"/>
        <end position="252"/>
    </location>
</feature>
<feature type="transmembrane region" description="Helical" evidence="8">
    <location>
        <begin position="34"/>
        <end position="53"/>
    </location>
</feature>
<keyword evidence="7 8" id="KW-0472">Membrane</keyword>
<feature type="transmembrane region" description="Helical" evidence="8">
    <location>
        <begin position="349"/>
        <end position="371"/>
    </location>
</feature>
<keyword evidence="2" id="KW-0813">Transport</keyword>
<feature type="transmembrane region" description="Helical" evidence="8">
    <location>
        <begin position="316"/>
        <end position="337"/>
    </location>
</feature>
<dbReference type="InterPro" id="IPR038770">
    <property type="entry name" value="Na+/solute_symporter_sf"/>
</dbReference>
<feature type="transmembrane region" description="Helical" evidence="8">
    <location>
        <begin position="68"/>
        <end position="88"/>
    </location>
</feature>
<accession>A0A3P3QS20</accession>
<evidence type="ECO:0000256" key="7">
    <source>
        <dbReference type="ARBA" id="ARBA00023136"/>
    </source>
</evidence>
<feature type="transmembrane region" description="Helical" evidence="8">
    <location>
        <begin position="383"/>
        <end position="402"/>
    </location>
</feature>
<keyword evidence="4 8" id="KW-0812">Transmembrane</keyword>
<name>A0A3P3QS20_9GAMM</name>
<feature type="transmembrane region" description="Helical" evidence="8">
    <location>
        <begin position="200"/>
        <end position="216"/>
    </location>
</feature>
<feature type="transmembrane region" description="Helical" evidence="8">
    <location>
        <begin position="100"/>
        <end position="123"/>
    </location>
</feature>
<dbReference type="EMBL" id="RRCF01000001">
    <property type="protein sequence ID" value="RRJ24071.1"/>
    <property type="molecule type" value="Genomic_DNA"/>
</dbReference>
<dbReference type="RefSeq" id="WP_046520096.1">
    <property type="nucleotide sequence ID" value="NZ_LAVS01000024.1"/>
</dbReference>
<evidence type="ECO:0000313" key="11">
    <source>
        <dbReference type="Proteomes" id="UP000276260"/>
    </source>
</evidence>
<evidence type="ECO:0000256" key="3">
    <source>
        <dbReference type="ARBA" id="ARBA00022449"/>
    </source>
</evidence>
<evidence type="ECO:0000256" key="6">
    <source>
        <dbReference type="ARBA" id="ARBA00023065"/>
    </source>
</evidence>
<evidence type="ECO:0000256" key="8">
    <source>
        <dbReference type="SAM" id="Phobius"/>
    </source>
</evidence>
<keyword evidence="11" id="KW-1185">Reference proteome</keyword>
<keyword evidence="6" id="KW-0406">Ion transport</keyword>
<feature type="transmembrane region" description="Helical" evidence="8">
    <location>
        <begin position="170"/>
        <end position="194"/>
    </location>
</feature>
<dbReference type="PANTHER" id="PTHR32468:SF0">
    <property type="entry name" value="K(+)_H(+) ANTIPORTER 1"/>
    <property type="match status" value="1"/>
</dbReference>
<feature type="transmembrane region" description="Helical" evidence="8">
    <location>
        <begin position="258"/>
        <end position="274"/>
    </location>
</feature>
<feature type="transmembrane region" description="Helical" evidence="8">
    <location>
        <begin position="6"/>
        <end position="27"/>
    </location>
</feature>
<evidence type="ECO:0000256" key="4">
    <source>
        <dbReference type="ARBA" id="ARBA00022692"/>
    </source>
</evidence>
<dbReference type="Gene3D" id="1.20.1530.20">
    <property type="match status" value="1"/>
</dbReference>
<reference evidence="10 11" key="1">
    <citation type="submission" date="2018-11" db="EMBL/GenBank/DDBJ databases">
        <title>Draft genome analysis of Rheinheimera mesophila isolated from an industrial waste site.</title>
        <authorList>
            <person name="Yu Q."/>
            <person name="Qi Y."/>
            <person name="Zhang H."/>
            <person name="Lu Y."/>
            <person name="Pu J."/>
        </authorList>
    </citation>
    <scope>NUCLEOTIDE SEQUENCE [LARGE SCALE GENOMIC DNA]</scope>
    <source>
        <strain evidence="10 11">IITR13</strain>
    </source>
</reference>
<evidence type="ECO:0000256" key="2">
    <source>
        <dbReference type="ARBA" id="ARBA00022448"/>
    </source>
</evidence>
<gene>
    <name evidence="10" type="ORF">EIK76_01060</name>
</gene>
<dbReference type="AlphaFoldDB" id="A0A3P3QS20"/>
<dbReference type="Proteomes" id="UP000276260">
    <property type="component" value="Unassembled WGS sequence"/>
</dbReference>
<evidence type="ECO:0000256" key="5">
    <source>
        <dbReference type="ARBA" id="ARBA00022989"/>
    </source>
</evidence>
<dbReference type="GO" id="GO:0016020">
    <property type="term" value="C:membrane"/>
    <property type="evidence" value="ECO:0007669"/>
    <property type="project" value="UniProtKB-SubCell"/>
</dbReference>
<keyword evidence="3" id="KW-0050">Antiport</keyword>
<dbReference type="PANTHER" id="PTHR32468">
    <property type="entry name" value="CATION/H + ANTIPORTER"/>
    <property type="match status" value="1"/>
</dbReference>
<dbReference type="InterPro" id="IPR006153">
    <property type="entry name" value="Cation/H_exchanger_TM"/>
</dbReference>
<feature type="transmembrane region" description="Helical" evidence="8">
    <location>
        <begin position="135"/>
        <end position="158"/>
    </location>
</feature>
<feature type="domain" description="Cation/H+ exchanger transmembrane" evidence="9">
    <location>
        <begin position="17"/>
        <end position="396"/>
    </location>
</feature>
<keyword evidence="5 8" id="KW-1133">Transmembrane helix</keyword>
<comment type="subcellular location">
    <subcellularLocation>
        <location evidence="1">Membrane</location>
        <topology evidence="1">Multi-pass membrane protein</topology>
    </subcellularLocation>
</comment>
<proteinExistence type="predicted"/>
<evidence type="ECO:0000313" key="10">
    <source>
        <dbReference type="EMBL" id="RRJ24071.1"/>
    </source>
</evidence>
<comment type="caution">
    <text evidence="10">The sequence shown here is derived from an EMBL/GenBank/DDBJ whole genome shotgun (WGS) entry which is preliminary data.</text>
</comment>
<dbReference type="GO" id="GO:1902600">
    <property type="term" value="P:proton transmembrane transport"/>
    <property type="evidence" value="ECO:0007669"/>
    <property type="project" value="InterPro"/>
</dbReference>
<dbReference type="InterPro" id="IPR050794">
    <property type="entry name" value="CPA2_transporter"/>
</dbReference>
<evidence type="ECO:0000256" key="1">
    <source>
        <dbReference type="ARBA" id="ARBA00004141"/>
    </source>
</evidence>
<evidence type="ECO:0000259" key="9">
    <source>
        <dbReference type="Pfam" id="PF00999"/>
    </source>
</evidence>
<sequence>MPAGVSAFFIQLLVILAVARIVGWLAIQIGQPRVVGEMIAGILLGPTLFGALAPELQQQLFSADQRPFLSFGAQVGIGLYMFLVGLEFDTSMFKSRARSAVAISASGIVVPFVMACLLASWLLSYGGLFADNLSWAEATLFLGASISITAFPMLARVIQEQGLANSKLGTLVLAAGAIDDVAAWCLMALLLASFGGDGSLFYKAVIGAVVFAFIMLKWVRQHAAQLESWYQREQRISPRLFLVILVLWVVSVSTTEWIGLHAVFGGFLLGVVMPRGLLAEHLIKRLQPLVLIGLVPLFFTVSGLKTDLSVLAQGTLWQIALAVITASIFAKAVACYLAARFCGENHPMALAVGILMNARGMMELILLNIALQNGVIKADLFSVLVLMTIVTTMMATPLFNYLQRRTSFRSQLD</sequence>
<protein>
    <submittedName>
        <fullName evidence="10">Cation:proton antiporter</fullName>
    </submittedName>
</protein>
<organism evidence="10 11">
    <name type="scientific">Rheinheimera mesophila</name>
    <dbReference type="NCBI Taxonomy" id="1547515"/>
    <lineage>
        <taxon>Bacteria</taxon>
        <taxon>Pseudomonadati</taxon>
        <taxon>Pseudomonadota</taxon>
        <taxon>Gammaproteobacteria</taxon>
        <taxon>Chromatiales</taxon>
        <taxon>Chromatiaceae</taxon>
        <taxon>Rheinheimera</taxon>
    </lineage>
</organism>